<keyword evidence="1" id="KW-0597">Phosphoprotein</keyword>
<dbReference type="SUPFAM" id="SSF52172">
    <property type="entry name" value="CheY-like"/>
    <property type="match status" value="1"/>
</dbReference>
<dbReference type="RefSeq" id="WP_198925300.1">
    <property type="nucleotide sequence ID" value="NZ_BKZW01000001.1"/>
</dbReference>
<evidence type="ECO:0000256" key="1">
    <source>
        <dbReference type="PROSITE-ProRule" id="PRU00169"/>
    </source>
</evidence>
<dbReference type="GO" id="GO:0000160">
    <property type="term" value="P:phosphorelay signal transduction system"/>
    <property type="evidence" value="ECO:0007669"/>
    <property type="project" value="InterPro"/>
</dbReference>
<feature type="modified residue" description="4-aspartylphosphate" evidence="1">
    <location>
        <position position="69"/>
    </location>
</feature>
<dbReference type="AlphaFoldDB" id="A0A5J4KN33"/>
<dbReference type="EMBL" id="BKZW01000001">
    <property type="protein sequence ID" value="GER89265.1"/>
    <property type="molecule type" value="Genomic_DNA"/>
</dbReference>
<evidence type="ECO:0000313" key="3">
    <source>
        <dbReference type="EMBL" id="GER89265.1"/>
    </source>
</evidence>
<feature type="domain" description="Response regulatory" evidence="2">
    <location>
        <begin position="8"/>
        <end position="122"/>
    </location>
</feature>
<organism evidence="3 4">
    <name type="scientific">Dictyobacter vulcani</name>
    <dbReference type="NCBI Taxonomy" id="2607529"/>
    <lineage>
        <taxon>Bacteria</taxon>
        <taxon>Bacillati</taxon>
        <taxon>Chloroflexota</taxon>
        <taxon>Ktedonobacteria</taxon>
        <taxon>Ktedonobacterales</taxon>
        <taxon>Dictyobacteraceae</taxon>
        <taxon>Dictyobacter</taxon>
    </lineage>
</organism>
<name>A0A5J4KN33_9CHLR</name>
<dbReference type="InterPro" id="IPR001789">
    <property type="entry name" value="Sig_transdc_resp-reg_receiver"/>
</dbReference>
<dbReference type="Proteomes" id="UP000326912">
    <property type="component" value="Unassembled WGS sequence"/>
</dbReference>
<dbReference type="InterPro" id="IPR011006">
    <property type="entry name" value="CheY-like_superfamily"/>
</dbReference>
<evidence type="ECO:0000313" key="4">
    <source>
        <dbReference type="Proteomes" id="UP000326912"/>
    </source>
</evidence>
<comment type="caution">
    <text evidence="3">The sequence shown here is derived from an EMBL/GenBank/DDBJ whole genome shotgun (WGS) entry which is preliminary data.</text>
</comment>
<protein>
    <recommendedName>
        <fullName evidence="2">Response regulatory domain-containing protein</fullName>
    </recommendedName>
</protein>
<sequence length="122" mass="14045">MFNRADYPILIVEDTDEDFEMILWALKKLSITTPIYRCEDGDEALDFLRHRGKYTDSTLAPRPALILLDLNLVLLNGQEVLSQIKLDDELKMIPVVVWTTSDDPKDIEVCFKQELIAIFSSQ</sequence>
<dbReference type="PANTHER" id="PTHR44520">
    <property type="entry name" value="RESPONSE REGULATOR RCP1-RELATED"/>
    <property type="match status" value="1"/>
</dbReference>
<dbReference type="Gene3D" id="3.40.50.2300">
    <property type="match status" value="1"/>
</dbReference>
<dbReference type="SMART" id="SM00448">
    <property type="entry name" value="REC"/>
    <property type="match status" value="1"/>
</dbReference>
<gene>
    <name evidence="3" type="ORF">KDW_34270</name>
</gene>
<dbReference type="PROSITE" id="PS50110">
    <property type="entry name" value="RESPONSE_REGULATORY"/>
    <property type="match status" value="1"/>
</dbReference>
<proteinExistence type="predicted"/>
<dbReference type="Pfam" id="PF00072">
    <property type="entry name" value="Response_reg"/>
    <property type="match status" value="1"/>
</dbReference>
<dbReference type="InterPro" id="IPR052893">
    <property type="entry name" value="TCS_response_regulator"/>
</dbReference>
<keyword evidence="4" id="KW-1185">Reference proteome</keyword>
<dbReference type="PANTHER" id="PTHR44520:SF1">
    <property type="entry name" value="TWO-COMPONENT SYSTEM REGULATORY PROTEIN"/>
    <property type="match status" value="1"/>
</dbReference>
<reference evidence="3 4" key="1">
    <citation type="submission" date="2019-10" db="EMBL/GenBank/DDBJ databases">
        <title>Dictyobacter vulcani sp. nov., within the class Ktedonobacteria, isolated from soil of volcanic Mt. Zao.</title>
        <authorList>
            <person name="Zheng Y."/>
            <person name="Wang C.M."/>
            <person name="Sakai Y."/>
            <person name="Abe K."/>
            <person name="Yokota A."/>
            <person name="Yabe S."/>
        </authorList>
    </citation>
    <scope>NUCLEOTIDE SEQUENCE [LARGE SCALE GENOMIC DNA]</scope>
    <source>
        <strain evidence="3 4">W12</strain>
    </source>
</reference>
<accession>A0A5J4KN33</accession>
<evidence type="ECO:0000259" key="2">
    <source>
        <dbReference type="PROSITE" id="PS50110"/>
    </source>
</evidence>